<evidence type="ECO:0000256" key="4">
    <source>
        <dbReference type="SAM" id="SignalP"/>
    </source>
</evidence>
<feature type="compositionally biased region" description="Low complexity" evidence="3">
    <location>
        <begin position="673"/>
        <end position="684"/>
    </location>
</feature>
<feature type="compositionally biased region" description="Acidic residues" evidence="3">
    <location>
        <begin position="757"/>
        <end position="775"/>
    </location>
</feature>
<evidence type="ECO:0000256" key="1">
    <source>
        <dbReference type="ARBA" id="ARBA00022737"/>
    </source>
</evidence>
<name>A0A8J2W5V1_9CRUS</name>
<organism evidence="6 7">
    <name type="scientific">Daphnia galeata</name>
    <dbReference type="NCBI Taxonomy" id="27404"/>
    <lineage>
        <taxon>Eukaryota</taxon>
        <taxon>Metazoa</taxon>
        <taxon>Ecdysozoa</taxon>
        <taxon>Arthropoda</taxon>
        <taxon>Crustacea</taxon>
        <taxon>Branchiopoda</taxon>
        <taxon>Diplostraca</taxon>
        <taxon>Cladocera</taxon>
        <taxon>Anomopoda</taxon>
        <taxon>Daphniidae</taxon>
        <taxon>Daphnia</taxon>
    </lineage>
</organism>
<dbReference type="SUPFAM" id="SSF48403">
    <property type="entry name" value="Ankyrin repeat"/>
    <property type="match status" value="1"/>
</dbReference>
<dbReference type="PANTHER" id="PTHR24197:SF44">
    <property type="entry name" value="ANKYRIN REPEAT DOMAIN-CONTAINING PROTEIN 54"/>
    <property type="match status" value="1"/>
</dbReference>
<protein>
    <recommendedName>
        <fullName evidence="5">GH16 domain-containing protein</fullName>
    </recommendedName>
</protein>
<dbReference type="InterPro" id="IPR036770">
    <property type="entry name" value="Ankyrin_rpt-contain_sf"/>
</dbReference>
<feature type="domain" description="GH16" evidence="5">
    <location>
        <begin position="975"/>
        <end position="1229"/>
    </location>
</feature>
<evidence type="ECO:0000313" key="7">
    <source>
        <dbReference type="Proteomes" id="UP000789390"/>
    </source>
</evidence>
<dbReference type="Gene3D" id="2.60.120.200">
    <property type="match status" value="2"/>
</dbReference>
<keyword evidence="1" id="KW-0677">Repeat</keyword>
<dbReference type="Gene3D" id="1.25.40.20">
    <property type="entry name" value="Ankyrin repeat-containing domain"/>
    <property type="match status" value="1"/>
</dbReference>
<dbReference type="PROSITE" id="PS51762">
    <property type="entry name" value="GH16_2"/>
    <property type="match status" value="1"/>
</dbReference>
<feature type="signal peptide" evidence="4">
    <location>
        <begin position="1"/>
        <end position="19"/>
    </location>
</feature>
<dbReference type="Proteomes" id="UP000789390">
    <property type="component" value="Unassembled WGS sequence"/>
</dbReference>
<dbReference type="GO" id="GO:0004553">
    <property type="term" value="F:hydrolase activity, hydrolyzing O-glycosyl compounds"/>
    <property type="evidence" value="ECO:0007669"/>
    <property type="project" value="InterPro"/>
</dbReference>
<reference evidence="6" key="1">
    <citation type="submission" date="2021-11" db="EMBL/GenBank/DDBJ databases">
        <authorList>
            <person name="Schell T."/>
        </authorList>
    </citation>
    <scope>NUCLEOTIDE SEQUENCE</scope>
    <source>
        <strain evidence="6">M5</strain>
    </source>
</reference>
<evidence type="ECO:0000259" key="5">
    <source>
        <dbReference type="PROSITE" id="PS51762"/>
    </source>
</evidence>
<accession>A0A8J2W5V1</accession>
<feature type="compositionally biased region" description="Low complexity" evidence="3">
    <location>
        <begin position="912"/>
        <end position="921"/>
    </location>
</feature>
<sequence>MKLAILTVFAVLAVCHVDSYNRPARYKSPSARGPLIWQEEFDALDYSRWKHLITAWRGGNNEFQYYDNLPENSYVRNGVLYIKPTLTADRFGEDFLYNGVIDLNQEGCNIPTEILAISHAAVNSDSHQVRGPIIWQDEFEFLDYGKWMHLITAWRGGNQEFQYYHNLTENSQVISLYVLRDRQQMDSQESDSVEFVTRRIWTRFWYSADMSKGWSLQWRQVPANYSPPIKYPAPSTDPRFIKYSNSEAFFKAVTEGKRKTLIKMLNTHGPEVTTELSKSYNEYVETPLLVAIKNANLNMVKYLVGKLDVPLGQIGRFVWTGVEYVDVPALYVAIVSGEMDIAAYLLSQEVNSFQTAAIVESIVSSPNQRQEKINILELMGAFNFYFYESDPSNGLVYWRAAMNLRHSTIDGEPTIPKTIEPSDFVGMNFGFTPEFTTLEQLEQYTPLQLFTQAILVGQRILNVVSPGPHQHQFILTFLCQCASVYFYREEQRRYAINILMFFLQQLQELYLQEFKNNQIIIWALDLITEAISSSQAENPSIDNAITSQEEFTYLMAAFDFAANYMSVLQVNRHRNEKEEPNCLENLARYILGMIFSLNELMPKLNPEECQQFENSLSLFIRKDHRWGIENRNLLHTICDFSDGIQQMPQPRASYLMAYREDDESSSESEDESLGMNSSDSSSGDSSDDLDEATTSKMDDDENNQQDVSSLLVPWRNPYSKRRKGESDVEGCSSCGHGGGNSSDEEDPNFELIRNYDEVPEDDDDDNDADADDNDELPLNIMDTNIKAEIDEMMMAAARLPGDCGRHESMRPLLCFNVPKCDDPSCVYYKMWTTGNPKPWDGYETTPTDQFIVSQRSMRVSPNVEAKYGPNVEGADGAAGIINGTPGINGADGAPGFDGTDGNPGPVGPPGPEGEIQQQMPQAGSMGRKMKLAILAVFAALAVCHVDSYNRPARYKSPSARGPLIWQEEFDALDYSRWKHLITAWRGGNNEFQYYDNLPENSYVRDGVLYIKPTLTADRFGEDFLYNGVLDLNQEGCNINIDGGCVVVAGNEIINPAQSARMVTSDSFSFTYGTIEVRAKMPKGDWLWPAIWMLPTDEIYGGWPRSGEIDIVESRGNADFSCNGAPIGRQYAGSTLHWGPDPNQNRFDLTHWEKITQNPDYASDFHLYRVEWLPTGFQFFIDDQMIGEMQPPAGGFWELGGFKGQNLWSGGTVMAPFDQQVCIYEVLISF</sequence>
<feature type="chain" id="PRO_5035281156" description="GH16 domain-containing protein" evidence="4">
    <location>
        <begin position="20"/>
        <end position="1229"/>
    </location>
</feature>
<gene>
    <name evidence="6" type="ORF">DGAL_LOCUS9661</name>
</gene>
<feature type="region of interest" description="Disordered" evidence="3">
    <location>
        <begin position="658"/>
        <end position="748"/>
    </location>
</feature>
<keyword evidence="2" id="KW-0040">ANK repeat</keyword>
<dbReference type="OrthoDB" id="6370255at2759"/>
<proteinExistence type="predicted"/>
<feature type="region of interest" description="Disordered" evidence="3">
    <location>
        <begin position="757"/>
        <end position="776"/>
    </location>
</feature>
<comment type="caution">
    <text evidence="6">The sequence shown here is derived from an EMBL/GenBank/DDBJ whole genome shotgun (WGS) entry which is preliminary data.</text>
</comment>
<keyword evidence="7" id="KW-1185">Reference proteome</keyword>
<dbReference type="InterPro" id="IPR013320">
    <property type="entry name" value="ConA-like_dom_sf"/>
</dbReference>
<dbReference type="FunFam" id="2.60.120.200:FF:000336">
    <property type="entry name" value="Uncharacterized protein"/>
    <property type="match status" value="1"/>
</dbReference>
<dbReference type="AlphaFoldDB" id="A0A8J2W5V1"/>
<dbReference type="GO" id="GO:0005975">
    <property type="term" value="P:carbohydrate metabolic process"/>
    <property type="evidence" value="ECO:0007669"/>
    <property type="project" value="InterPro"/>
</dbReference>
<dbReference type="PANTHER" id="PTHR24197">
    <property type="entry name" value="ANKYRIN REPEAT DOMAIN-CONTAINING PROTEIN 61"/>
    <property type="match status" value="1"/>
</dbReference>
<evidence type="ECO:0000256" key="2">
    <source>
        <dbReference type="ARBA" id="ARBA00023043"/>
    </source>
</evidence>
<feature type="region of interest" description="Disordered" evidence="3">
    <location>
        <begin position="878"/>
        <end position="922"/>
    </location>
</feature>
<evidence type="ECO:0000313" key="6">
    <source>
        <dbReference type="EMBL" id="CAH0106506.1"/>
    </source>
</evidence>
<dbReference type="EMBL" id="CAKKLH010000223">
    <property type="protein sequence ID" value="CAH0106506.1"/>
    <property type="molecule type" value="Genomic_DNA"/>
</dbReference>
<feature type="compositionally biased region" description="Acidic residues" evidence="3">
    <location>
        <begin position="660"/>
        <end position="672"/>
    </location>
</feature>
<evidence type="ECO:0000256" key="3">
    <source>
        <dbReference type="SAM" id="MobiDB-lite"/>
    </source>
</evidence>
<dbReference type="InterPro" id="IPR000757">
    <property type="entry name" value="Beta-glucanase-like"/>
</dbReference>
<dbReference type="Pfam" id="PF00722">
    <property type="entry name" value="Glyco_hydro_16"/>
    <property type="match status" value="1"/>
</dbReference>
<dbReference type="SUPFAM" id="SSF49899">
    <property type="entry name" value="Concanavalin A-like lectins/glucanases"/>
    <property type="match status" value="2"/>
</dbReference>
<keyword evidence="4" id="KW-0732">Signal</keyword>